<keyword evidence="3" id="KW-1185">Reference proteome</keyword>
<name>A0A8S1E7Z0_9PELO</name>
<feature type="signal peptide" evidence="1">
    <location>
        <begin position="1"/>
        <end position="18"/>
    </location>
</feature>
<dbReference type="EMBL" id="CADEPM010000001">
    <property type="protein sequence ID" value="CAB3397935.1"/>
    <property type="molecule type" value="Genomic_DNA"/>
</dbReference>
<evidence type="ECO:0000313" key="2">
    <source>
        <dbReference type="EMBL" id="CAB3397935.1"/>
    </source>
</evidence>
<accession>A0A8S1E7Z0</accession>
<keyword evidence="1" id="KW-0732">Signal</keyword>
<evidence type="ECO:0008006" key="4">
    <source>
        <dbReference type="Google" id="ProtNLM"/>
    </source>
</evidence>
<organism evidence="2 3">
    <name type="scientific">Caenorhabditis bovis</name>
    <dbReference type="NCBI Taxonomy" id="2654633"/>
    <lineage>
        <taxon>Eukaryota</taxon>
        <taxon>Metazoa</taxon>
        <taxon>Ecdysozoa</taxon>
        <taxon>Nematoda</taxon>
        <taxon>Chromadorea</taxon>
        <taxon>Rhabditida</taxon>
        <taxon>Rhabditina</taxon>
        <taxon>Rhabditomorpha</taxon>
        <taxon>Rhabditoidea</taxon>
        <taxon>Rhabditidae</taxon>
        <taxon>Peloderinae</taxon>
        <taxon>Caenorhabditis</taxon>
    </lineage>
</organism>
<gene>
    <name evidence="2" type="ORF">CBOVIS_LOCUS1275</name>
</gene>
<reference evidence="2 3" key="1">
    <citation type="submission" date="2020-04" db="EMBL/GenBank/DDBJ databases">
        <authorList>
            <person name="Laetsch R D."/>
            <person name="Stevens L."/>
            <person name="Kumar S."/>
            <person name="Blaxter L. M."/>
        </authorList>
    </citation>
    <scope>NUCLEOTIDE SEQUENCE [LARGE SCALE GENOMIC DNA]</scope>
</reference>
<evidence type="ECO:0000256" key="1">
    <source>
        <dbReference type="SAM" id="SignalP"/>
    </source>
</evidence>
<protein>
    <recommendedName>
        <fullName evidence="4">Secreted protein</fullName>
    </recommendedName>
</protein>
<dbReference type="OrthoDB" id="5800408at2759"/>
<dbReference type="Proteomes" id="UP000494206">
    <property type="component" value="Unassembled WGS sequence"/>
</dbReference>
<evidence type="ECO:0000313" key="3">
    <source>
        <dbReference type="Proteomes" id="UP000494206"/>
    </source>
</evidence>
<sequence>MNSNILLILCLVATAAYSAPTSSAISEDFDLDSFFGAAGDGHFANMDVDGVAVPVGKKTEKLPGQKKMKNDFISEIGEVPKLDKRVEKTVPVCEESDDDYFGEAQGPATNPAGTFLEGSDFEKVEAPVCTMLGCTGPIPNDGSYAILSSVVESKACGQMFVPLNGCSDNKGYPMGMLCSVCCDCTNSFVTEMKKTFGYMQGLKTASFSS</sequence>
<proteinExistence type="predicted"/>
<feature type="chain" id="PRO_5035776331" description="Secreted protein" evidence="1">
    <location>
        <begin position="19"/>
        <end position="209"/>
    </location>
</feature>
<dbReference type="AlphaFoldDB" id="A0A8S1E7Z0"/>
<comment type="caution">
    <text evidence="2">The sequence shown here is derived from an EMBL/GenBank/DDBJ whole genome shotgun (WGS) entry which is preliminary data.</text>
</comment>